<dbReference type="EMBL" id="CAKOGP040002114">
    <property type="protein sequence ID" value="CAJ1962689.1"/>
    <property type="molecule type" value="Genomic_DNA"/>
</dbReference>
<evidence type="ECO:0000256" key="8">
    <source>
        <dbReference type="SAM" id="Phobius"/>
    </source>
</evidence>
<dbReference type="AlphaFoldDB" id="A0AAD2JLV1"/>
<keyword evidence="3" id="KW-0748">Sporozoite</keyword>
<sequence>MSPTRQPTRSPTSEPTIRPSTRPTATPSQNPTSLSSESPTIVAPSHNPSANPSAIASDSPTLSPVPSPSPSSAPSALASNGPSASTIPSQGPTTSPSTAPSTKPSATPSITPSMAPSGSPSIGPSFSPSAIDSDQPTLSLSPSLAPSALPSMVVSGNPSDSVSPTAAPTVTRSEGPSSIPSMAPSLIPSSDPSIGPSTTPPFETAVPTIRRDAQRLPIFTIEYQLFDFEDPTETDLVELEALTRAYLRDHMFGAIDDADALLDDFFTTYTDDQTDSGALVINVSFESTAFYNPSSPTIIPVDDLTEEVVNAFTGEELDEYIERVQSLPNSNTFAGSIQVFLISQLESRSQRSLISILLSGSAAVVSILGGFGFIRYHRRKSARRQASKQFLEMVSKDSRTVCSSIQGDFKDLKTDSSVLSLQGDNSNPFENSNDVWERSEADDFLHEKRSAYSRPRMHKFSDD</sequence>
<keyword evidence="8" id="KW-0472">Membrane</keyword>
<feature type="region of interest" description="Disordered" evidence="7">
    <location>
        <begin position="1"/>
        <end position="207"/>
    </location>
</feature>
<comment type="function">
    <text evidence="5">In the vertebrate host, binds to highly sulfated heparan sulfate proteoglycans (HSPGs) on the surface of host hepatocytes and is required for sporozoite invasion of the host hepatocytes.</text>
</comment>
<name>A0AAD2JLV1_9STRA</name>
<comment type="similarity">
    <text evidence="1">Belongs to the plasmodium circumsporozoite protein family.</text>
</comment>
<keyword evidence="8" id="KW-0812">Transmembrane</keyword>
<comment type="function">
    <text evidence="6">Essential sporozoite protein. In the mosquito vector, required for sporozoite development in the oocyst, migration through the vector hemolymph and entry into the vector salivary glands. In the vertebrate host, required for sporozoite migration through the host dermis and infection of host hepatocytes. Binds to highly sulfated heparan sulfate proteoglycans (HSPGs) on the surface of host hepatocytes.</text>
</comment>
<proteinExistence type="inferred from homology"/>
<keyword evidence="10" id="KW-1185">Reference proteome</keyword>
<evidence type="ECO:0000256" key="3">
    <source>
        <dbReference type="ARBA" id="ARBA00022522"/>
    </source>
</evidence>
<evidence type="ECO:0000256" key="1">
    <source>
        <dbReference type="ARBA" id="ARBA00006241"/>
    </source>
</evidence>
<keyword evidence="4" id="KW-0677">Repeat</keyword>
<feature type="compositionally biased region" description="Polar residues" evidence="7">
    <location>
        <begin position="154"/>
        <end position="180"/>
    </location>
</feature>
<evidence type="ECO:0000256" key="5">
    <source>
        <dbReference type="ARBA" id="ARBA00033726"/>
    </source>
</evidence>
<accession>A0AAD2JLV1</accession>
<comment type="caution">
    <text evidence="9">The sequence shown here is derived from an EMBL/GenBank/DDBJ whole genome shotgun (WGS) entry which is preliminary data.</text>
</comment>
<evidence type="ECO:0000256" key="7">
    <source>
        <dbReference type="SAM" id="MobiDB-lite"/>
    </source>
</evidence>
<feature type="compositionally biased region" description="Low complexity" evidence="7">
    <location>
        <begin position="138"/>
        <end position="151"/>
    </location>
</feature>
<evidence type="ECO:0000313" key="9">
    <source>
        <dbReference type="EMBL" id="CAJ1962689.1"/>
    </source>
</evidence>
<reference evidence="9" key="1">
    <citation type="submission" date="2023-08" db="EMBL/GenBank/DDBJ databases">
        <authorList>
            <person name="Audoor S."/>
            <person name="Bilcke G."/>
        </authorList>
    </citation>
    <scope>NUCLEOTIDE SEQUENCE</scope>
</reference>
<dbReference type="Proteomes" id="UP001295423">
    <property type="component" value="Unassembled WGS sequence"/>
</dbReference>
<evidence type="ECO:0000256" key="6">
    <source>
        <dbReference type="ARBA" id="ARBA00045806"/>
    </source>
</evidence>
<evidence type="ECO:0000256" key="2">
    <source>
        <dbReference type="ARBA" id="ARBA00021911"/>
    </source>
</evidence>
<feature type="compositionally biased region" description="Low complexity" evidence="7">
    <location>
        <begin position="72"/>
        <end position="131"/>
    </location>
</feature>
<protein>
    <recommendedName>
        <fullName evidence="2">Circumsporozoite protein</fullName>
    </recommendedName>
</protein>
<organism evidence="9 10">
    <name type="scientific">Cylindrotheca closterium</name>
    <dbReference type="NCBI Taxonomy" id="2856"/>
    <lineage>
        <taxon>Eukaryota</taxon>
        <taxon>Sar</taxon>
        <taxon>Stramenopiles</taxon>
        <taxon>Ochrophyta</taxon>
        <taxon>Bacillariophyta</taxon>
        <taxon>Bacillariophyceae</taxon>
        <taxon>Bacillariophycidae</taxon>
        <taxon>Bacillariales</taxon>
        <taxon>Bacillariaceae</taxon>
        <taxon>Cylindrotheca</taxon>
    </lineage>
</organism>
<gene>
    <name evidence="9" type="ORF">CYCCA115_LOCUS19807</name>
</gene>
<feature type="compositionally biased region" description="Polar residues" evidence="7">
    <location>
        <begin position="1"/>
        <end position="39"/>
    </location>
</feature>
<dbReference type="PANTHER" id="PTHR44826">
    <property type="entry name" value="SPORE COAT PROTEIN SP85"/>
    <property type="match status" value="1"/>
</dbReference>
<evidence type="ECO:0000313" key="10">
    <source>
        <dbReference type="Proteomes" id="UP001295423"/>
    </source>
</evidence>
<feature type="transmembrane region" description="Helical" evidence="8">
    <location>
        <begin position="353"/>
        <end position="374"/>
    </location>
</feature>
<feature type="compositionally biased region" description="Polar residues" evidence="7">
    <location>
        <begin position="187"/>
        <end position="201"/>
    </location>
</feature>
<evidence type="ECO:0000256" key="4">
    <source>
        <dbReference type="ARBA" id="ARBA00022737"/>
    </source>
</evidence>
<dbReference type="InterPro" id="IPR051860">
    <property type="entry name" value="Plasmodium_CSP_Invasion"/>
</dbReference>
<dbReference type="PANTHER" id="PTHR44826:SF3">
    <property type="entry name" value="SPORE COAT PROTEIN SP85"/>
    <property type="match status" value="1"/>
</dbReference>
<feature type="compositionally biased region" description="Polar residues" evidence="7">
    <location>
        <begin position="46"/>
        <end position="56"/>
    </location>
</feature>
<keyword evidence="8" id="KW-1133">Transmembrane helix</keyword>